<feature type="compositionally biased region" description="Low complexity" evidence="4">
    <location>
        <begin position="464"/>
        <end position="516"/>
    </location>
</feature>
<evidence type="ECO:0000313" key="6">
    <source>
        <dbReference type="Proteomes" id="UP001164965"/>
    </source>
</evidence>
<proteinExistence type="predicted"/>
<dbReference type="InterPro" id="IPR043129">
    <property type="entry name" value="ATPase_NBD"/>
</dbReference>
<evidence type="ECO:0000313" key="5">
    <source>
        <dbReference type="EMBL" id="UZJ25009.1"/>
    </source>
</evidence>
<protein>
    <submittedName>
        <fullName evidence="5">Hsp70 family protein</fullName>
    </submittedName>
</protein>
<feature type="compositionally biased region" description="Polar residues" evidence="4">
    <location>
        <begin position="611"/>
        <end position="620"/>
    </location>
</feature>
<feature type="region of interest" description="Disordered" evidence="4">
    <location>
        <begin position="408"/>
        <end position="620"/>
    </location>
</feature>
<keyword evidence="3" id="KW-0143">Chaperone</keyword>
<evidence type="ECO:0000256" key="4">
    <source>
        <dbReference type="SAM" id="MobiDB-lite"/>
    </source>
</evidence>
<dbReference type="Gene3D" id="3.90.640.10">
    <property type="entry name" value="Actin, Chain A, domain 4"/>
    <property type="match status" value="1"/>
</dbReference>
<dbReference type="Proteomes" id="UP001164965">
    <property type="component" value="Chromosome"/>
</dbReference>
<evidence type="ECO:0000256" key="3">
    <source>
        <dbReference type="ARBA" id="ARBA00023186"/>
    </source>
</evidence>
<accession>A0ABY6P0K7</accession>
<dbReference type="SUPFAM" id="SSF53067">
    <property type="entry name" value="Actin-like ATPase domain"/>
    <property type="match status" value="1"/>
</dbReference>
<reference evidence="5" key="1">
    <citation type="submission" date="2022-10" db="EMBL/GenBank/DDBJ databases">
        <title>Rhodococcus sp.75.</title>
        <authorList>
            <person name="Sun M."/>
        </authorList>
    </citation>
    <scope>NUCLEOTIDE SEQUENCE</scope>
    <source>
        <strain evidence="5">75</strain>
    </source>
</reference>
<evidence type="ECO:0000256" key="2">
    <source>
        <dbReference type="ARBA" id="ARBA00022840"/>
    </source>
</evidence>
<dbReference type="RefSeq" id="WP_265383115.1">
    <property type="nucleotide sequence ID" value="NZ_CP110615.1"/>
</dbReference>
<feature type="compositionally biased region" description="Low complexity" evidence="4">
    <location>
        <begin position="597"/>
        <end position="610"/>
    </location>
</feature>
<feature type="compositionally biased region" description="Low complexity" evidence="4">
    <location>
        <begin position="557"/>
        <end position="566"/>
    </location>
</feature>
<sequence length="620" mass="60510">MNGVVAVGVLYGVDLVSGATGAALRDLETTGGQPLTLVDRFDRAAGIRPDDYADVLERVGDPVPLRGAVLAHVQLAELLGSGVAPGDAVVVAHPDSWSRYSSEVVGEELGGRLAGPFQLVPASDAVAAWVADRRPAPPRSSDGQPTGTSLLVVAIGQRTSVVTLRRSGPAAPSDPSPNPAPLLTVSSRTGEVLTADEVGHALLRHVLQGVPALDPAALRSPAAIAALNRVRADCALAVQDLAVDTEAAVPVDLDGTSTCVRVIRAELELLLAPAVRAVADDAAGLLEMAGVSAAELDHIVVTGVLPAALVAEQLSAALGVPVRSEPSPGLAVAGGAALLAGALVPTVVPLEPTLLDVYTAAVEPPRPVFAPPAVRTTPDRRRDRVLTRVLVAMVAVIAVSLGSYQLAGRSDSPITTRFGTAGASTTEPAGTSSTAETSRSGAVATEQPGTTTEVASTMPPGVRSSGTTPGTTSGTGPGTTPDTESGTTPGTKSGTTPGTKSGTTPGTTPGTASTKGRPASTGAAPSQARDEPPAPGTPAAPASEGTASGAGAGGTGPTTRNEAAGSAGAGAGGASGGSGGSGAPTVPAAGTEPAPPADTVAPAAPAASAPGNGTVTSSTP</sequence>
<dbReference type="Pfam" id="PF00012">
    <property type="entry name" value="HSP70"/>
    <property type="match status" value="1"/>
</dbReference>
<name>A0ABY6P0K7_9NOCA</name>
<gene>
    <name evidence="5" type="ORF">RHODO2019_00380</name>
</gene>
<feature type="compositionally biased region" description="Gly residues" evidence="4">
    <location>
        <begin position="567"/>
        <end position="582"/>
    </location>
</feature>
<dbReference type="EMBL" id="CP110615">
    <property type="protein sequence ID" value="UZJ25009.1"/>
    <property type="molecule type" value="Genomic_DNA"/>
</dbReference>
<feature type="compositionally biased region" description="Polar residues" evidence="4">
    <location>
        <begin position="412"/>
        <end position="440"/>
    </location>
</feature>
<keyword evidence="6" id="KW-1185">Reference proteome</keyword>
<organism evidence="5 6">
    <name type="scientific">Rhodococcus antarcticus</name>
    <dbReference type="NCBI Taxonomy" id="2987751"/>
    <lineage>
        <taxon>Bacteria</taxon>
        <taxon>Bacillati</taxon>
        <taxon>Actinomycetota</taxon>
        <taxon>Actinomycetes</taxon>
        <taxon>Mycobacteriales</taxon>
        <taxon>Nocardiaceae</taxon>
        <taxon>Rhodococcus</taxon>
    </lineage>
</organism>
<dbReference type="Gene3D" id="3.30.420.40">
    <property type="match status" value="2"/>
</dbReference>
<keyword evidence="2" id="KW-0067">ATP-binding</keyword>
<dbReference type="InterPro" id="IPR013126">
    <property type="entry name" value="Hsp_70_fam"/>
</dbReference>
<keyword evidence="1" id="KW-0547">Nucleotide-binding</keyword>
<evidence type="ECO:0000256" key="1">
    <source>
        <dbReference type="ARBA" id="ARBA00022741"/>
    </source>
</evidence>